<dbReference type="EMBL" id="BK015626">
    <property type="protein sequence ID" value="DAE16505.1"/>
    <property type="molecule type" value="Genomic_DNA"/>
</dbReference>
<sequence length="81" mass="9249">MDPVFIKINGDIFNVSKIQSISYEDQKNCLGKDSGVYILHIYMENNIGSRHKAYSDKSQRDDDFEKASKQLAKFSISKATK</sequence>
<protein>
    <submittedName>
        <fullName evidence="1">Uncharacterized protein</fullName>
    </submittedName>
</protein>
<organism evidence="1">
    <name type="scientific">Siphoviridae sp. ctqBH20</name>
    <dbReference type="NCBI Taxonomy" id="2825680"/>
    <lineage>
        <taxon>Viruses</taxon>
        <taxon>Duplodnaviria</taxon>
        <taxon>Heunggongvirae</taxon>
        <taxon>Uroviricota</taxon>
        <taxon>Caudoviricetes</taxon>
    </lineage>
</organism>
<reference evidence="1" key="1">
    <citation type="journal article" date="2021" name="Proc. Natl. Acad. Sci. U.S.A.">
        <title>A Catalog of Tens of Thousands of Viruses from Human Metagenomes Reveals Hidden Associations with Chronic Diseases.</title>
        <authorList>
            <person name="Tisza M.J."/>
            <person name="Buck C.B."/>
        </authorList>
    </citation>
    <scope>NUCLEOTIDE SEQUENCE</scope>
    <source>
        <strain evidence="1">CtqBH20</strain>
    </source>
</reference>
<name>A0A8S5QCH2_9CAUD</name>
<proteinExistence type="predicted"/>
<evidence type="ECO:0000313" key="1">
    <source>
        <dbReference type="EMBL" id="DAE16505.1"/>
    </source>
</evidence>
<accession>A0A8S5QCH2</accession>